<dbReference type="GO" id="GO:1990904">
    <property type="term" value="C:ribonucleoprotein complex"/>
    <property type="evidence" value="ECO:0007669"/>
    <property type="project" value="UniProtKB-KW"/>
</dbReference>
<dbReference type="STRING" id="861299.J421_1913"/>
<dbReference type="NCBIfam" id="TIGR00030">
    <property type="entry name" value="S21p"/>
    <property type="match status" value="1"/>
</dbReference>
<name>W0RGI4_9BACT</name>
<dbReference type="PRINTS" id="PR00976">
    <property type="entry name" value="RIBOSOMALS21"/>
</dbReference>
<keyword evidence="8" id="KW-1185">Reference proteome</keyword>
<dbReference type="HAMAP" id="MF_00358">
    <property type="entry name" value="Ribosomal_bS21"/>
    <property type="match status" value="1"/>
</dbReference>
<proteinExistence type="inferred from homology"/>
<dbReference type="GO" id="GO:0006412">
    <property type="term" value="P:translation"/>
    <property type="evidence" value="ECO:0007669"/>
    <property type="project" value="UniProtKB-UniRule"/>
</dbReference>
<dbReference type="Gene3D" id="1.20.5.1150">
    <property type="entry name" value="Ribosomal protein S8"/>
    <property type="match status" value="1"/>
</dbReference>
<dbReference type="InterPro" id="IPR038380">
    <property type="entry name" value="Ribosomal_bS21_sf"/>
</dbReference>
<evidence type="ECO:0000256" key="1">
    <source>
        <dbReference type="ARBA" id="ARBA00006640"/>
    </source>
</evidence>
<gene>
    <name evidence="5" type="primary">rpsU</name>
    <name evidence="7" type="ORF">J421_1913</name>
</gene>
<evidence type="ECO:0000256" key="6">
    <source>
        <dbReference type="RuleBase" id="RU000667"/>
    </source>
</evidence>
<dbReference type="KEGG" id="gba:J421_1913"/>
<dbReference type="FunCoup" id="W0RGI4">
    <property type="interactions" value="275"/>
</dbReference>
<dbReference type="GO" id="GO:0003735">
    <property type="term" value="F:structural constituent of ribosome"/>
    <property type="evidence" value="ECO:0007669"/>
    <property type="project" value="InterPro"/>
</dbReference>
<protein>
    <recommendedName>
        <fullName evidence="4 5">Small ribosomal subunit protein bS21</fullName>
    </recommendedName>
</protein>
<dbReference type="InParanoid" id="W0RGI4"/>
<dbReference type="Proteomes" id="UP000019151">
    <property type="component" value="Chromosome"/>
</dbReference>
<dbReference type="InterPro" id="IPR001911">
    <property type="entry name" value="Ribosomal_bS21"/>
</dbReference>
<dbReference type="eggNOG" id="COG0828">
    <property type="taxonomic scope" value="Bacteria"/>
</dbReference>
<evidence type="ECO:0000256" key="2">
    <source>
        <dbReference type="ARBA" id="ARBA00022980"/>
    </source>
</evidence>
<dbReference type="OrthoDB" id="9799244at2"/>
<dbReference type="Pfam" id="PF01165">
    <property type="entry name" value="Ribosomal_S21"/>
    <property type="match status" value="1"/>
</dbReference>
<dbReference type="AlphaFoldDB" id="W0RGI4"/>
<dbReference type="EMBL" id="CP007128">
    <property type="protein sequence ID" value="AHG89450.1"/>
    <property type="molecule type" value="Genomic_DNA"/>
</dbReference>
<reference evidence="7 8" key="1">
    <citation type="journal article" date="2014" name="Genome Announc.">
        <title>Genome Sequence and Methylome of Soil Bacterium Gemmatirosa kalamazoonensis KBS708T, a Member of the Rarely Cultivated Gemmatimonadetes Phylum.</title>
        <authorList>
            <person name="Debruyn J.M."/>
            <person name="Radosevich M."/>
            <person name="Wommack K.E."/>
            <person name="Polson S.W."/>
            <person name="Hauser L.J."/>
            <person name="Fawaz M.N."/>
            <person name="Korlach J."/>
            <person name="Tsai Y.C."/>
        </authorList>
    </citation>
    <scope>NUCLEOTIDE SEQUENCE [LARGE SCALE GENOMIC DNA]</scope>
    <source>
        <strain evidence="7 8">KBS708</strain>
    </source>
</reference>
<accession>W0RGI4</accession>
<dbReference type="GO" id="GO:0005840">
    <property type="term" value="C:ribosome"/>
    <property type="evidence" value="ECO:0007669"/>
    <property type="project" value="UniProtKB-KW"/>
</dbReference>
<evidence type="ECO:0000256" key="4">
    <source>
        <dbReference type="ARBA" id="ARBA00035135"/>
    </source>
</evidence>
<evidence type="ECO:0000313" key="8">
    <source>
        <dbReference type="Proteomes" id="UP000019151"/>
    </source>
</evidence>
<evidence type="ECO:0000256" key="3">
    <source>
        <dbReference type="ARBA" id="ARBA00023274"/>
    </source>
</evidence>
<keyword evidence="2 5" id="KW-0689">Ribosomal protein</keyword>
<sequence>MIEITLQEGDRLEWALKSFKRKVIQSGLFAELRRRRHYVKPSEARALKDELALRRARAAARRAARLRGRRAASRSPRHDAH</sequence>
<comment type="similarity">
    <text evidence="1 5 6">Belongs to the bacterial ribosomal protein bS21 family.</text>
</comment>
<evidence type="ECO:0000256" key="5">
    <source>
        <dbReference type="HAMAP-Rule" id="MF_00358"/>
    </source>
</evidence>
<keyword evidence="3 5" id="KW-0687">Ribonucleoprotein</keyword>
<dbReference type="RefSeq" id="WP_025410947.1">
    <property type="nucleotide sequence ID" value="NZ_CP007128.1"/>
</dbReference>
<dbReference type="HOGENOM" id="CLU_159258_3_1_0"/>
<organism evidence="7 8">
    <name type="scientific">Gemmatirosa kalamazoonensis</name>
    <dbReference type="NCBI Taxonomy" id="861299"/>
    <lineage>
        <taxon>Bacteria</taxon>
        <taxon>Pseudomonadati</taxon>
        <taxon>Gemmatimonadota</taxon>
        <taxon>Gemmatimonadia</taxon>
        <taxon>Gemmatimonadales</taxon>
        <taxon>Gemmatimonadaceae</taxon>
        <taxon>Gemmatirosa</taxon>
    </lineage>
</organism>
<evidence type="ECO:0000313" key="7">
    <source>
        <dbReference type="EMBL" id="AHG89450.1"/>
    </source>
</evidence>